<evidence type="ECO:0000313" key="3">
    <source>
        <dbReference type="EMBL" id="KAL3804794.1"/>
    </source>
</evidence>
<comment type="caution">
    <text evidence="3">The sequence shown here is derived from an EMBL/GenBank/DDBJ whole genome shotgun (WGS) entry which is preliminary data.</text>
</comment>
<dbReference type="SMART" id="SM00271">
    <property type="entry name" value="DnaJ"/>
    <property type="match status" value="1"/>
</dbReference>
<evidence type="ECO:0000259" key="2">
    <source>
        <dbReference type="PROSITE" id="PS50076"/>
    </source>
</evidence>
<dbReference type="SUPFAM" id="SSF46565">
    <property type="entry name" value="Chaperone J-domain"/>
    <property type="match status" value="1"/>
</dbReference>
<feature type="chain" id="PRO_5044887243" description="J domain-containing protein" evidence="1">
    <location>
        <begin position="23"/>
        <end position="225"/>
    </location>
</feature>
<feature type="domain" description="J" evidence="2">
    <location>
        <begin position="87"/>
        <end position="162"/>
    </location>
</feature>
<gene>
    <name evidence="3" type="ORF">ACHAWO_005323</name>
</gene>
<protein>
    <recommendedName>
        <fullName evidence="2">J domain-containing protein</fullName>
    </recommendedName>
</protein>
<accession>A0ABD3QXS2</accession>
<dbReference type="InterPro" id="IPR036869">
    <property type="entry name" value="J_dom_sf"/>
</dbReference>
<reference evidence="3 4" key="1">
    <citation type="submission" date="2024-10" db="EMBL/GenBank/DDBJ databases">
        <title>Updated reference genomes for cyclostephanoid diatoms.</title>
        <authorList>
            <person name="Roberts W.R."/>
            <person name="Alverson A.J."/>
        </authorList>
    </citation>
    <scope>NUCLEOTIDE SEQUENCE [LARGE SCALE GENOMIC DNA]</scope>
    <source>
        <strain evidence="3 4">AJA010-31</strain>
    </source>
</reference>
<dbReference type="AlphaFoldDB" id="A0ABD3QXS2"/>
<dbReference type="EMBL" id="JALLPJ020000028">
    <property type="protein sequence ID" value="KAL3804794.1"/>
    <property type="molecule type" value="Genomic_DNA"/>
</dbReference>
<dbReference type="Gene3D" id="1.10.287.110">
    <property type="entry name" value="DnaJ domain"/>
    <property type="match status" value="1"/>
</dbReference>
<dbReference type="Pfam" id="PF00226">
    <property type="entry name" value="DnaJ"/>
    <property type="match status" value="1"/>
</dbReference>
<keyword evidence="1" id="KW-0732">Signal</keyword>
<name>A0ABD3QXS2_9STRA</name>
<dbReference type="CDD" id="cd06257">
    <property type="entry name" value="DnaJ"/>
    <property type="match status" value="1"/>
</dbReference>
<keyword evidence="4" id="KW-1185">Reference proteome</keyword>
<proteinExistence type="predicted"/>
<sequence>MTTFHNLLWLTLVAAMLRHASSYSYQQQVNYYLPSNFDQTHLTRKSPRPPTYPPRDFEENELLFLEETHRLVNELKHTPPPLPMTNNPYALLGLDWLNPPSDITTVHKAYKRMAKRYHPDLILHADATPEEQHLANKNFARINAAYEQLKAKESKEILDYIVYVDGRKVRRHVTIKSESYYKDPMRPNYERIIAMSKYREKYPRKKLWFERKHSYEPRHNGEWEP</sequence>
<feature type="signal peptide" evidence="1">
    <location>
        <begin position="1"/>
        <end position="22"/>
    </location>
</feature>
<dbReference type="PROSITE" id="PS50076">
    <property type="entry name" value="DNAJ_2"/>
    <property type="match status" value="1"/>
</dbReference>
<dbReference type="Proteomes" id="UP001530400">
    <property type="component" value="Unassembled WGS sequence"/>
</dbReference>
<organism evidence="3 4">
    <name type="scientific">Cyclotella atomus</name>
    <dbReference type="NCBI Taxonomy" id="382360"/>
    <lineage>
        <taxon>Eukaryota</taxon>
        <taxon>Sar</taxon>
        <taxon>Stramenopiles</taxon>
        <taxon>Ochrophyta</taxon>
        <taxon>Bacillariophyta</taxon>
        <taxon>Coscinodiscophyceae</taxon>
        <taxon>Thalassiosirophycidae</taxon>
        <taxon>Stephanodiscales</taxon>
        <taxon>Stephanodiscaceae</taxon>
        <taxon>Cyclotella</taxon>
    </lineage>
</organism>
<evidence type="ECO:0000256" key="1">
    <source>
        <dbReference type="SAM" id="SignalP"/>
    </source>
</evidence>
<dbReference type="InterPro" id="IPR001623">
    <property type="entry name" value="DnaJ_domain"/>
</dbReference>
<evidence type="ECO:0000313" key="4">
    <source>
        <dbReference type="Proteomes" id="UP001530400"/>
    </source>
</evidence>